<name>A0A3M8P3V0_9BACL</name>
<dbReference type="PANTHER" id="PTHR43033">
    <property type="entry name" value="TRNA(ILE)-LYSIDINE SYNTHASE-RELATED"/>
    <property type="match status" value="1"/>
</dbReference>
<keyword evidence="2 8" id="KW-0963">Cytoplasm</keyword>
<evidence type="ECO:0000256" key="6">
    <source>
        <dbReference type="ARBA" id="ARBA00022840"/>
    </source>
</evidence>
<evidence type="ECO:0000256" key="1">
    <source>
        <dbReference type="ARBA" id="ARBA00004496"/>
    </source>
</evidence>
<evidence type="ECO:0000256" key="5">
    <source>
        <dbReference type="ARBA" id="ARBA00022741"/>
    </source>
</evidence>
<keyword evidence="3 8" id="KW-0436">Ligase</keyword>
<dbReference type="GO" id="GO:0005524">
    <property type="term" value="F:ATP binding"/>
    <property type="evidence" value="ECO:0007669"/>
    <property type="project" value="UniProtKB-UniRule"/>
</dbReference>
<dbReference type="Proteomes" id="UP000275473">
    <property type="component" value="Unassembled WGS sequence"/>
</dbReference>
<evidence type="ECO:0000256" key="8">
    <source>
        <dbReference type="HAMAP-Rule" id="MF_01161"/>
    </source>
</evidence>
<comment type="similarity">
    <text evidence="8">Belongs to the tRNA(Ile)-lysidine synthase family.</text>
</comment>
<comment type="function">
    <text evidence="8">Ligates lysine onto the cytidine present at position 34 of the AUA codon-specific tRNA(Ile) that contains the anticodon CAU, in an ATP-dependent manner. Cytidine is converted to lysidine, thus changing the amino acid specificity of the tRNA from methionine to isoleucine.</text>
</comment>
<feature type="binding site" evidence="8">
    <location>
        <begin position="29"/>
        <end position="34"/>
    </location>
    <ligand>
        <name>ATP</name>
        <dbReference type="ChEBI" id="CHEBI:30616"/>
    </ligand>
</feature>
<keyword evidence="6 8" id="KW-0067">ATP-binding</keyword>
<dbReference type="Gene3D" id="3.30.465.60">
    <property type="match status" value="1"/>
</dbReference>
<dbReference type="InterPro" id="IPR012796">
    <property type="entry name" value="Lysidine-tRNA-synth_C"/>
</dbReference>
<proteinExistence type="inferred from homology"/>
<dbReference type="NCBIfam" id="TIGR02432">
    <property type="entry name" value="lysidine_TilS_N"/>
    <property type="match status" value="1"/>
</dbReference>
<dbReference type="InterPro" id="IPR012795">
    <property type="entry name" value="tRNA_Ile_lys_synt_N"/>
</dbReference>
<dbReference type="RefSeq" id="WP_123166485.1">
    <property type="nucleotide sequence ID" value="NZ_RIAX01000016.1"/>
</dbReference>
<dbReference type="GO" id="GO:0005737">
    <property type="term" value="C:cytoplasm"/>
    <property type="evidence" value="ECO:0007669"/>
    <property type="project" value="UniProtKB-SubCell"/>
</dbReference>
<sequence length="471" mass="54192">MKEFQDKMLRYIRNHQLIVPNDTVLVGCSGGVDSMVLLHFLKSQQEALKITVLAVHVNHMLRGEESLEDRLFTEEVCRHWKIPCFSRDIPIPLILKESSNSNKQQVCRTERYAYFKEIMQSTQATKVATAHHADDQVETVLMGALRGTLQLGAFGIPVKRPFEEGQLIRPQMAVTKDEIMQYARFHHIKHREDPSNAQQVYTRNRMRQVVLPLLKKESSDVSEKFVELAEDMQLDQNFLQALAKEKLQALVRYEDKGIMLSAKEFRMEAPALQKRMVLLLLNYLYNEKQVIVTKQLVEQVQKLMRSSAGTVFLHLPKNCMMVRQYDAVRFTDQPLENEQAGTCVPLTEEWSEAVHGFSYKVMPLQQAGREGDVKFWYFSASGKAHLMLRTRKPGDRIQLAGMEKPKKVSRLMIDEKVPVSTRESWPVIATETDEILLIPGIRPSAFINRVQQDGDNWVLVERNDKIAKSGL</sequence>
<dbReference type="HAMAP" id="MF_01161">
    <property type="entry name" value="tRNA_Ile_lys_synt"/>
    <property type="match status" value="1"/>
</dbReference>
<dbReference type="SUPFAM" id="SSF82829">
    <property type="entry name" value="MesJ substrate recognition domain-like"/>
    <property type="match status" value="1"/>
</dbReference>
<dbReference type="InterPro" id="IPR014729">
    <property type="entry name" value="Rossmann-like_a/b/a_fold"/>
</dbReference>
<dbReference type="SUPFAM" id="SSF52402">
    <property type="entry name" value="Adenine nucleotide alpha hydrolases-like"/>
    <property type="match status" value="1"/>
</dbReference>
<organism evidence="10 11">
    <name type="scientific">Planococcus salinus</name>
    <dbReference type="NCBI Taxonomy" id="1848460"/>
    <lineage>
        <taxon>Bacteria</taxon>
        <taxon>Bacillati</taxon>
        <taxon>Bacillota</taxon>
        <taxon>Bacilli</taxon>
        <taxon>Bacillales</taxon>
        <taxon>Caryophanaceae</taxon>
        <taxon>Planococcus</taxon>
    </lineage>
</organism>
<protein>
    <recommendedName>
        <fullName evidence="8">tRNA(Ile)-lysidine synthase</fullName>
        <ecNumber evidence="8">6.3.4.19</ecNumber>
    </recommendedName>
    <alternativeName>
        <fullName evidence="8">tRNA(Ile)-2-lysyl-cytidine synthase</fullName>
    </alternativeName>
    <alternativeName>
        <fullName evidence="8">tRNA(Ile)-lysidine synthetase</fullName>
    </alternativeName>
</protein>
<dbReference type="AlphaFoldDB" id="A0A3M8P3V0"/>
<dbReference type="EMBL" id="RIAX01000016">
    <property type="protein sequence ID" value="RNF38345.1"/>
    <property type="molecule type" value="Genomic_DNA"/>
</dbReference>
<gene>
    <name evidence="8 10" type="primary">tilS</name>
    <name evidence="10" type="ORF">EEX84_15120</name>
</gene>
<keyword evidence="5 8" id="KW-0547">Nucleotide-binding</keyword>
<dbReference type="PANTHER" id="PTHR43033:SF1">
    <property type="entry name" value="TRNA(ILE)-LYSIDINE SYNTHASE-RELATED"/>
    <property type="match status" value="1"/>
</dbReference>
<dbReference type="CDD" id="cd01992">
    <property type="entry name" value="TilS_N"/>
    <property type="match status" value="1"/>
</dbReference>
<dbReference type="OrthoDB" id="9807403at2"/>
<dbReference type="SUPFAM" id="SSF56037">
    <property type="entry name" value="PheT/TilS domain"/>
    <property type="match status" value="1"/>
</dbReference>
<accession>A0A3M8P3V0</accession>
<dbReference type="NCBIfam" id="TIGR02433">
    <property type="entry name" value="lysidine_TilS_C"/>
    <property type="match status" value="1"/>
</dbReference>
<comment type="caution">
    <text evidence="10">The sequence shown here is derived from an EMBL/GenBank/DDBJ whole genome shotgun (WGS) entry which is preliminary data.</text>
</comment>
<dbReference type="EC" id="6.3.4.19" evidence="8"/>
<evidence type="ECO:0000313" key="10">
    <source>
        <dbReference type="EMBL" id="RNF38345.1"/>
    </source>
</evidence>
<comment type="catalytic activity">
    <reaction evidence="7 8">
        <text>cytidine(34) in tRNA(Ile2) + L-lysine + ATP = lysidine(34) in tRNA(Ile2) + AMP + diphosphate + H(+)</text>
        <dbReference type="Rhea" id="RHEA:43744"/>
        <dbReference type="Rhea" id="RHEA-COMP:10625"/>
        <dbReference type="Rhea" id="RHEA-COMP:10670"/>
        <dbReference type="ChEBI" id="CHEBI:15378"/>
        <dbReference type="ChEBI" id="CHEBI:30616"/>
        <dbReference type="ChEBI" id="CHEBI:32551"/>
        <dbReference type="ChEBI" id="CHEBI:33019"/>
        <dbReference type="ChEBI" id="CHEBI:82748"/>
        <dbReference type="ChEBI" id="CHEBI:83665"/>
        <dbReference type="ChEBI" id="CHEBI:456215"/>
        <dbReference type="EC" id="6.3.4.19"/>
    </reaction>
</comment>
<dbReference type="Pfam" id="PF11734">
    <property type="entry name" value="TilS_C"/>
    <property type="match status" value="1"/>
</dbReference>
<dbReference type="InterPro" id="IPR012094">
    <property type="entry name" value="tRNA_Ile_lys_synt"/>
</dbReference>
<evidence type="ECO:0000256" key="7">
    <source>
        <dbReference type="ARBA" id="ARBA00048539"/>
    </source>
</evidence>
<evidence type="ECO:0000256" key="2">
    <source>
        <dbReference type="ARBA" id="ARBA00022490"/>
    </source>
</evidence>
<dbReference type="InterPro" id="IPR011063">
    <property type="entry name" value="TilS/TtcA_N"/>
</dbReference>
<evidence type="ECO:0000256" key="3">
    <source>
        <dbReference type="ARBA" id="ARBA00022598"/>
    </source>
</evidence>
<dbReference type="GO" id="GO:0006400">
    <property type="term" value="P:tRNA modification"/>
    <property type="evidence" value="ECO:0007669"/>
    <property type="project" value="UniProtKB-UniRule"/>
</dbReference>
<dbReference type="SMART" id="SM00977">
    <property type="entry name" value="TilS_C"/>
    <property type="match status" value="1"/>
</dbReference>
<evidence type="ECO:0000313" key="11">
    <source>
        <dbReference type="Proteomes" id="UP000275473"/>
    </source>
</evidence>
<feature type="domain" description="Lysidine-tRNA(Ile) synthetase C-terminal" evidence="9">
    <location>
        <begin position="386"/>
        <end position="457"/>
    </location>
</feature>
<comment type="domain">
    <text evidence="8">The N-terminal region contains the highly conserved SGGXDS motif, predicted to be a P-loop motif involved in ATP binding.</text>
</comment>
<comment type="subcellular location">
    <subcellularLocation>
        <location evidence="1 8">Cytoplasm</location>
    </subcellularLocation>
</comment>
<keyword evidence="11" id="KW-1185">Reference proteome</keyword>
<reference evidence="10 11" key="1">
    <citation type="journal article" date="2018" name="Int. J. Syst. Evol. Microbiol.">
        <title>Planococcus salinus sp. nov., a moderately halophilic bacterium isolated from a saline-alkali soil.</title>
        <authorList>
            <person name="Gan L."/>
        </authorList>
    </citation>
    <scope>NUCLEOTIDE SEQUENCE [LARGE SCALE GENOMIC DNA]</scope>
    <source>
        <strain evidence="10 11">LCB217</strain>
    </source>
</reference>
<evidence type="ECO:0000256" key="4">
    <source>
        <dbReference type="ARBA" id="ARBA00022694"/>
    </source>
</evidence>
<evidence type="ECO:0000259" key="9">
    <source>
        <dbReference type="SMART" id="SM00977"/>
    </source>
</evidence>
<dbReference type="GO" id="GO:0032267">
    <property type="term" value="F:tRNA(Ile)-lysidine synthase activity"/>
    <property type="evidence" value="ECO:0007669"/>
    <property type="project" value="UniProtKB-EC"/>
</dbReference>
<keyword evidence="4 8" id="KW-0819">tRNA processing</keyword>
<dbReference type="Pfam" id="PF01171">
    <property type="entry name" value="ATP_bind_3"/>
    <property type="match status" value="1"/>
</dbReference>
<dbReference type="Gene3D" id="3.40.50.620">
    <property type="entry name" value="HUPs"/>
    <property type="match status" value="1"/>
</dbReference>